<dbReference type="AlphaFoldDB" id="A0AAU7C904"/>
<dbReference type="EMBL" id="CP155447">
    <property type="protein sequence ID" value="XBH01608.1"/>
    <property type="molecule type" value="Genomic_DNA"/>
</dbReference>
<accession>A0AAU7C904</accession>
<name>A0AAU7C904_9BACT</name>
<protein>
    <submittedName>
        <fullName evidence="2">Uncharacterized protein</fullName>
    </submittedName>
</protein>
<feature type="region of interest" description="Disordered" evidence="1">
    <location>
        <begin position="62"/>
        <end position="81"/>
    </location>
</feature>
<sequence length="108" mass="11959">MLFFQLVSMPTDDPLNLLAITTAGDVADRVALAFYRWDRIIKLLRDLLVRETILHKLKDLDPAGGESFADTSAQVDGEGLPERSWSPFDRVIIGECDEPLVMALVAAT</sequence>
<evidence type="ECO:0000313" key="2">
    <source>
        <dbReference type="EMBL" id="XBH01608.1"/>
    </source>
</evidence>
<reference evidence="2" key="1">
    <citation type="submission" date="2024-05" db="EMBL/GenBank/DDBJ databases">
        <title>Planctomycetes of the genus Singulisphaera possess chitinolytic capabilities.</title>
        <authorList>
            <person name="Ivanova A."/>
        </authorList>
    </citation>
    <scope>NUCLEOTIDE SEQUENCE</scope>
    <source>
        <strain evidence="2">Ch08T</strain>
    </source>
</reference>
<evidence type="ECO:0000256" key="1">
    <source>
        <dbReference type="SAM" id="MobiDB-lite"/>
    </source>
</evidence>
<proteinExistence type="predicted"/>
<organism evidence="2">
    <name type="scientific">Singulisphaera sp. Ch08</name>
    <dbReference type="NCBI Taxonomy" id="3120278"/>
    <lineage>
        <taxon>Bacteria</taxon>
        <taxon>Pseudomonadati</taxon>
        <taxon>Planctomycetota</taxon>
        <taxon>Planctomycetia</taxon>
        <taxon>Isosphaerales</taxon>
        <taxon>Isosphaeraceae</taxon>
        <taxon>Singulisphaera</taxon>
    </lineage>
</organism>
<gene>
    <name evidence="2" type="ORF">V5E97_25070</name>
</gene>